<dbReference type="CDD" id="cd01292">
    <property type="entry name" value="metallo-dependent_hydrolases"/>
    <property type="match status" value="1"/>
</dbReference>
<protein>
    <submittedName>
        <fullName evidence="3">Amidohydrolase family protein</fullName>
    </submittedName>
</protein>
<reference evidence="3 4" key="1">
    <citation type="submission" date="2024-09" db="EMBL/GenBank/DDBJ databases">
        <authorList>
            <person name="Sun Q."/>
            <person name="Mori K."/>
        </authorList>
    </citation>
    <scope>NUCLEOTIDE SEQUENCE [LARGE SCALE GENOMIC DNA]</scope>
    <source>
        <strain evidence="3 4">TBRC 4938</strain>
    </source>
</reference>
<dbReference type="SUPFAM" id="SSF51556">
    <property type="entry name" value="Metallo-dependent hydrolases"/>
    <property type="match status" value="1"/>
</dbReference>
<evidence type="ECO:0000256" key="1">
    <source>
        <dbReference type="ARBA" id="ARBA00001947"/>
    </source>
</evidence>
<dbReference type="InterPro" id="IPR006680">
    <property type="entry name" value="Amidohydro-rel"/>
</dbReference>
<dbReference type="PANTHER" id="PTHR11647">
    <property type="entry name" value="HYDRANTOINASE/DIHYDROPYRIMIDINASE FAMILY MEMBER"/>
    <property type="match status" value="1"/>
</dbReference>
<accession>A0ABV6AMZ9</accession>
<gene>
    <name evidence="3" type="ORF">ACFFP0_17785</name>
</gene>
<comment type="cofactor">
    <cofactor evidence="1">
        <name>Zn(2+)</name>
        <dbReference type="ChEBI" id="CHEBI:29105"/>
    </cofactor>
</comment>
<name>A0ABV6AMZ9_9HYPH</name>
<dbReference type="Pfam" id="PF01979">
    <property type="entry name" value="Amidohydro_1"/>
    <property type="match status" value="1"/>
</dbReference>
<feature type="domain" description="Amidohydrolase-related" evidence="2">
    <location>
        <begin position="237"/>
        <end position="339"/>
    </location>
</feature>
<comment type="caution">
    <text evidence="3">The sequence shown here is derived from an EMBL/GenBank/DDBJ whole genome shotgun (WGS) entry which is preliminary data.</text>
</comment>
<dbReference type="EMBL" id="JBHMAA010000019">
    <property type="protein sequence ID" value="MFB9950708.1"/>
    <property type="molecule type" value="Genomic_DNA"/>
</dbReference>
<sequence length="396" mass="41415">MRIALTNIERIATGDIERPLAEGGDIVIEDGRIQSVGVPADTADCDVVIAAGGMIAAPGLIDSHVHITFGDYTPRQKTVGFLESYVHGGVTTSISASEVHVPGRPRDPEGVKALAVAAMKCFLDYRPSGMRVHAGSLILEPGLTRADLEQVRALGVWMVKAGFGAFSNANDYAPLVRIARELGMVSMVHTGGSSIPGSGGIWAENLLAINPDVSYHVNGGPTAMPEEGFARLVHESDIALQLCTAGNLRTSLLVTRQLLAKDDLHRLLIATDTPTGSGIMPLGMWYTISYLASLGVLPPELGIAAATGNNARVFGLNSGIIAPGKDADIVLIDACDGGSQTDALSGLLNGDIPAIGAVISGGVPRFVGRSRNTPATMRKVRVVKSTIIQNFSSETH</sequence>
<dbReference type="SUPFAM" id="SSF51338">
    <property type="entry name" value="Composite domain of metallo-dependent hydrolases"/>
    <property type="match status" value="1"/>
</dbReference>
<dbReference type="PANTHER" id="PTHR11647:SF1">
    <property type="entry name" value="COLLAPSIN RESPONSE MEDIATOR PROTEIN"/>
    <property type="match status" value="1"/>
</dbReference>
<proteinExistence type="predicted"/>
<dbReference type="Proteomes" id="UP001589692">
    <property type="component" value="Unassembled WGS sequence"/>
</dbReference>
<dbReference type="Gene3D" id="2.30.40.10">
    <property type="entry name" value="Urease, subunit C, domain 1"/>
    <property type="match status" value="1"/>
</dbReference>
<dbReference type="InterPro" id="IPR050378">
    <property type="entry name" value="Metallo-dep_Hydrolases_sf"/>
</dbReference>
<dbReference type="InterPro" id="IPR032466">
    <property type="entry name" value="Metal_Hydrolase"/>
</dbReference>
<dbReference type="InterPro" id="IPR011059">
    <property type="entry name" value="Metal-dep_hydrolase_composite"/>
</dbReference>
<evidence type="ECO:0000313" key="4">
    <source>
        <dbReference type="Proteomes" id="UP001589692"/>
    </source>
</evidence>
<evidence type="ECO:0000313" key="3">
    <source>
        <dbReference type="EMBL" id="MFB9950708.1"/>
    </source>
</evidence>
<organism evidence="3 4">
    <name type="scientific">Rhizobium puerariae</name>
    <dbReference type="NCBI Taxonomy" id="1585791"/>
    <lineage>
        <taxon>Bacteria</taxon>
        <taxon>Pseudomonadati</taxon>
        <taxon>Pseudomonadota</taxon>
        <taxon>Alphaproteobacteria</taxon>
        <taxon>Hyphomicrobiales</taxon>
        <taxon>Rhizobiaceae</taxon>
        <taxon>Rhizobium/Agrobacterium group</taxon>
        <taxon>Rhizobium</taxon>
    </lineage>
</organism>
<dbReference type="Gene3D" id="3.20.20.140">
    <property type="entry name" value="Metal-dependent hydrolases"/>
    <property type="match status" value="1"/>
</dbReference>
<dbReference type="RefSeq" id="WP_377263346.1">
    <property type="nucleotide sequence ID" value="NZ_JBHMAA010000019.1"/>
</dbReference>
<evidence type="ECO:0000259" key="2">
    <source>
        <dbReference type="Pfam" id="PF01979"/>
    </source>
</evidence>
<keyword evidence="4" id="KW-1185">Reference proteome</keyword>